<dbReference type="GO" id="GO:0007606">
    <property type="term" value="P:sensory perception of chemical stimulus"/>
    <property type="evidence" value="ECO:0007669"/>
    <property type="project" value="InterPro"/>
</dbReference>
<dbReference type="Proteomes" id="UP000783686">
    <property type="component" value="Unassembled WGS sequence"/>
</dbReference>
<name>A0A811KGT8_9BILA</name>
<evidence type="ECO:0008006" key="5">
    <source>
        <dbReference type="Google" id="ProtNLM"/>
    </source>
</evidence>
<gene>
    <name evidence="3" type="ORF">BOKJ2_LOCUS5575</name>
</gene>
<dbReference type="EMBL" id="CAJFDH010000003">
    <property type="protein sequence ID" value="CAD5214402.1"/>
    <property type="molecule type" value="Genomic_DNA"/>
</dbReference>
<dbReference type="GO" id="GO:0016020">
    <property type="term" value="C:membrane"/>
    <property type="evidence" value="ECO:0007669"/>
    <property type="project" value="InterPro"/>
</dbReference>
<dbReference type="AlphaFoldDB" id="A0A811KGT8"/>
<evidence type="ECO:0000313" key="3">
    <source>
        <dbReference type="EMBL" id="CAD5214402.1"/>
    </source>
</evidence>
<proteinExistence type="inferred from homology"/>
<reference evidence="3" key="1">
    <citation type="submission" date="2020-09" db="EMBL/GenBank/DDBJ databases">
        <authorList>
            <person name="Kikuchi T."/>
        </authorList>
    </citation>
    <scope>NUCLEOTIDE SEQUENCE</scope>
    <source>
        <strain evidence="3">SH1</strain>
    </source>
</reference>
<feature type="transmembrane region" description="Helical" evidence="2">
    <location>
        <begin position="34"/>
        <end position="56"/>
    </location>
</feature>
<keyword evidence="2" id="KW-0472">Membrane</keyword>
<feature type="transmembrane region" description="Helical" evidence="2">
    <location>
        <begin position="62"/>
        <end position="83"/>
    </location>
</feature>
<comment type="similarity">
    <text evidence="1">Belongs to the nematode receptor-like protein sre family.</text>
</comment>
<organism evidence="3 4">
    <name type="scientific">Bursaphelenchus okinawaensis</name>
    <dbReference type="NCBI Taxonomy" id="465554"/>
    <lineage>
        <taxon>Eukaryota</taxon>
        <taxon>Metazoa</taxon>
        <taxon>Ecdysozoa</taxon>
        <taxon>Nematoda</taxon>
        <taxon>Chromadorea</taxon>
        <taxon>Rhabditida</taxon>
        <taxon>Tylenchina</taxon>
        <taxon>Tylenchomorpha</taxon>
        <taxon>Aphelenchoidea</taxon>
        <taxon>Aphelenchoididae</taxon>
        <taxon>Bursaphelenchus</taxon>
    </lineage>
</organism>
<accession>A0A811KGT8</accession>
<keyword evidence="2" id="KW-1133">Transmembrane helix</keyword>
<dbReference type="EMBL" id="CAJFCW020000003">
    <property type="protein sequence ID" value="CAG9102691.1"/>
    <property type="molecule type" value="Genomic_DNA"/>
</dbReference>
<evidence type="ECO:0000256" key="2">
    <source>
        <dbReference type="SAM" id="Phobius"/>
    </source>
</evidence>
<dbReference type="OrthoDB" id="5822576at2759"/>
<evidence type="ECO:0000256" key="1">
    <source>
        <dbReference type="ARBA" id="ARBA00006803"/>
    </source>
</evidence>
<sequence>MSLLCFSNHLLSQIVERFVATMLLSRYEKIGERFPWIAVLIIVAQWLYAALTLKVMLARNILFIRVFSSIIEIVITIIVYFMLPSISRKKYEQYKPQCSKTSTNTRIRSSLSLRYQTSENLKIANLTSRIILIQIISNSLTLTIHGCGRLFEPDTFEWNLIMKTLHWVIYIAAFIQQCQVMQEIRMKKHKVLPNAVVIRSAEEERQIYFEQYNHIWNS</sequence>
<comment type="caution">
    <text evidence="3">The sequence shown here is derived from an EMBL/GenBank/DDBJ whole genome shotgun (WGS) entry which is preliminary data.</text>
</comment>
<dbReference type="InterPro" id="IPR004151">
    <property type="entry name" value="7TM_GPCR_serpentine_rcpt_Sre"/>
</dbReference>
<keyword evidence="4" id="KW-1185">Reference proteome</keyword>
<protein>
    <recommendedName>
        <fullName evidence="5">7TM_GPCR_Srx domain-containing protein</fullName>
    </recommendedName>
</protein>
<keyword evidence="2" id="KW-0812">Transmembrane</keyword>
<evidence type="ECO:0000313" key="4">
    <source>
        <dbReference type="Proteomes" id="UP000614601"/>
    </source>
</evidence>
<dbReference type="Pfam" id="PF03125">
    <property type="entry name" value="Sre"/>
    <property type="match status" value="1"/>
</dbReference>
<dbReference type="Proteomes" id="UP000614601">
    <property type="component" value="Unassembled WGS sequence"/>
</dbReference>